<dbReference type="PROSITE" id="PS51318">
    <property type="entry name" value="TAT"/>
    <property type="match status" value="1"/>
</dbReference>
<dbReference type="InterPro" id="IPR051395">
    <property type="entry name" value="Cytochrome_c_Peroxidase/MauG"/>
</dbReference>
<evidence type="ECO:0000256" key="8">
    <source>
        <dbReference type="PROSITE-ProRule" id="PRU00433"/>
    </source>
</evidence>
<evidence type="ECO:0000313" key="10">
    <source>
        <dbReference type="EMBL" id="MBY8821642.1"/>
    </source>
</evidence>
<dbReference type="Gene3D" id="1.10.760.10">
    <property type="entry name" value="Cytochrome c-like domain"/>
    <property type="match status" value="2"/>
</dbReference>
<evidence type="ECO:0000256" key="4">
    <source>
        <dbReference type="ARBA" id="ARBA00022729"/>
    </source>
</evidence>
<keyword evidence="2 8" id="KW-0349">Heme</keyword>
<gene>
    <name evidence="10" type="ORF">K7G82_05015</name>
</gene>
<dbReference type="RefSeq" id="WP_222988741.1">
    <property type="nucleotide sequence ID" value="NZ_JAINVV010000003.1"/>
</dbReference>
<keyword evidence="6" id="KW-0560">Oxidoreductase</keyword>
<dbReference type="InterPro" id="IPR006311">
    <property type="entry name" value="TAT_signal"/>
</dbReference>
<dbReference type="InterPro" id="IPR026259">
    <property type="entry name" value="MauG/Cytc_peroxidase"/>
</dbReference>
<keyword evidence="3 8" id="KW-0479">Metal-binding</keyword>
<dbReference type="EMBL" id="JAINVV010000003">
    <property type="protein sequence ID" value="MBY8821642.1"/>
    <property type="molecule type" value="Genomic_DNA"/>
</dbReference>
<dbReference type="PIRSF" id="PIRSF000294">
    <property type="entry name" value="Cytochrome-c_peroxidase"/>
    <property type="match status" value="1"/>
</dbReference>
<dbReference type="InterPro" id="IPR036909">
    <property type="entry name" value="Cyt_c-like_dom_sf"/>
</dbReference>
<keyword evidence="10" id="KW-0575">Peroxidase</keyword>
<comment type="caution">
    <text evidence="10">The sequence shown here is derived from an EMBL/GenBank/DDBJ whole genome shotgun (WGS) entry which is preliminary data.</text>
</comment>
<accession>A0ABS7PMG5</accession>
<proteinExistence type="predicted"/>
<evidence type="ECO:0000256" key="1">
    <source>
        <dbReference type="ARBA" id="ARBA00004418"/>
    </source>
</evidence>
<evidence type="ECO:0000256" key="6">
    <source>
        <dbReference type="ARBA" id="ARBA00023002"/>
    </source>
</evidence>
<evidence type="ECO:0000259" key="9">
    <source>
        <dbReference type="PROSITE" id="PS51007"/>
    </source>
</evidence>
<feature type="domain" description="Cytochrome c" evidence="9">
    <location>
        <begin position="46"/>
        <end position="182"/>
    </location>
</feature>
<keyword evidence="7 8" id="KW-0408">Iron</keyword>
<sequence length="336" mass="36255">MSRGRRLWLAVAGLLLGAAIAGPAGWPWPEGRPAPRVPADNRMSAAKVELGRRLFYDADLSIDGSMSCATCHVQRRAFADGNATHPGVHGDPGRRNVPGLANIAWAKSLTWGDPRVRTLEAQVLIPVTGLSPVEMGMNGKEGEIAARLGRDACYVRMFRAAFPEADGRIDMAGVAKALAAFQRTMISNQSPYDRWRSGRRDALSEIQQQGERAFARRCVACHAGPDLSDGRFHRIEPEADDPSAGDPGLSEITGRAADIGRFRTPGLRNVALTAPYLHDGSASTVAAAIDRHADIARRLSDGDRRAIEAFLDTLTDRVFTGDRRLSLPQSACGVEL</sequence>
<reference evidence="10 11" key="1">
    <citation type="submission" date="2021-08" db="EMBL/GenBank/DDBJ databases">
        <authorList>
            <person name="Tuo L."/>
        </authorList>
    </citation>
    <scope>NUCLEOTIDE SEQUENCE [LARGE SCALE GENOMIC DNA]</scope>
    <source>
        <strain evidence="10 11">JCM 31229</strain>
    </source>
</reference>
<evidence type="ECO:0000256" key="5">
    <source>
        <dbReference type="ARBA" id="ARBA00022764"/>
    </source>
</evidence>
<keyword evidence="4" id="KW-0732">Signal</keyword>
<keyword evidence="5" id="KW-0574">Periplasm</keyword>
<name>A0ABS7PMG5_9SPHN</name>
<keyword evidence="11" id="KW-1185">Reference proteome</keyword>
<dbReference type="InterPro" id="IPR009056">
    <property type="entry name" value="Cyt_c-like_dom"/>
</dbReference>
<evidence type="ECO:0000256" key="2">
    <source>
        <dbReference type="ARBA" id="ARBA00022617"/>
    </source>
</evidence>
<dbReference type="PROSITE" id="PS51007">
    <property type="entry name" value="CYTC"/>
    <property type="match status" value="2"/>
</dbReference>
<evidence type="ECO:0000256" key="3">
    <source>
        <dbReference type="ARBA" id="ARBA00022723"/>
    </source>
</evidence>
<comment type="subcellular location">
    <subcellularLocation>
        <location evidence="1">Periplasm</location>
    </subcellularLocation>
</comment>
<organism evidence="10 11">
    <name type="scientific">Sphingomonas colocasiae</name>
    <dbReference type="NCBI Taxonomy" id="1848973"/>
    <lineage>
        <taxon>Bacteria</taxon>
        <taxon>Pseudomonadati</taxon>
        <taxon>Pseudomonadota</taxon>
        <taxon>Alphaproteobacteria</taxon>
        <taxon>Sphingomonadales</taxon>
        <taxon>Sphingomonadaceae</taxon>
        <taxon>Sphingomonas</taxon>
    </lineage>
</organism>
<dbReference type="Proteomes" id="UP000706039">
    <property type="component" value="Unassembled WGS sequence"/>
</dbReference>
<protein>
    <submittedName>
        <fullName evidence="10">Cytochrome-c peroxidase</fullName>
    </submittedName>
</protein>
<dbReference type="Pfam" id="PF03150">
    <property type="entry name" value="CCP_MauG"/>
    <property type="match status" value="1"/>
</dbReference>
<dbReference type="InterPro" id="IPR004852">
    <property type="entry name" value="Di-haem_cyt_c_peroxidsae"/>
</dbReference>
<evidence type="ECO:0000313" key="11">
    <source>
        <dbReference type="Proteomes" id="UP000706039"/>
    </source>
</evidence>
<dbReference type="GO" id="GO:0004601">
    <property type="term" value="F:peroxidase activity"/>
    <property type="evidence" value="ECO:0007669"/>
    <property type="project" value="UniProtKB-KW"/>
</dbReference>
<dbReference type="PANTHER" id="PTHR30600">
    <property type="entry name" value="CYTOCHROME C PEROXIDASE-RELATED"/>
    <property type="match status" value="1"/>
</dbReference>
<feature type="domain" description="Cytochrome c" evidence="9">
    <location>
        <begin position="205"/>
        <end position="315"/>
    </location>
</feature>
<evidence type="ECO:0000256" key="7">
    <source>
        <dbReference type="ARBA" id="ARBA00023004"/>
    </source>
</evidence>
<dbReference type="SUPFAM" id="SSF46626">
    <property type="entry name" value="Cytochrome c"/>
    <property type="match status" value="2"/>
</dbReference>